<feature type="region of interest" description="Disordered" evidence="1">
    <location>
        <begin position="212"/>
        <end position="232"/>
    </location>
</feature>
<reference evidence="2 3" key="1">
    <citation type="journal article" date="2024" name="Science">
        <title>Giant polyketide synthase enzymes in the biosynthesis of giant marine polyether toxins.</title>
        <authorList>
            <person name="Fallon T.R."/>
            <person name="Shende V.V."/>
            <person name="Wierzbicki I.H."/>
            <person name="Pendleton A.L."/>
            <person name="Watervoot N.F."/>
            <person name="Auber R.P."/>
            <person name="Gonzalez D.J."/>
            <person name="Wisecaver J.H."/>
            <person name="Moore B.S."/>
        </authorList>
    </citation>
    <scope>NUCLEOTIDE SEQUENCE [LARGE SCALE GENOMIC DNA]</scope>
    <source>
        <strain evidence="2 3">12B1</strain>
    </source>
</reference>
<dbReference type="AlphaFoldDB" id="A0AB34K7F4"/>
<comment type="caution">
    <text evidence="2">The sequence shown here is derived from an EMBL/GenBank/DDBJ whole genome shotgun (WGS) entry which is preliminary data.</text>
</comment>
<name>A0AB34K7F4_PRYPA</name>
<evidence type="ECO:0008006" key="4">
    <source>
        <dbReference type="Google" id="ProtNLM"/>
    </source>
</evidence>
<dbReference type="EMBL" id="JBGBPQ010000002">
    <property type="protein sequence ID" value="KAL1528926.1"/>
    <property type="molecule type" value="Genomic_DNA"/>
</dbReference>
<keyword evidence="3" id="KW-1185">Reference proteome</keyword>
<proteinExistence type="predicted"/>
<gene>
    <name evidence="2" type="ORF">AB1Y20_010248</name>
</gene>
<evidence type="ECO:0000313" key="3">
    <source>
        <dbReference type="Proteomes" id="UP001515480"/>
    </source>
</evidence>
<dbReference type="Proteomes" id="UP001515480">
    <property type="component" value="Unassembled WGS sequence"/>
</dbReference>
<evidence type="ECO:0000256" key="1">
    <source>
        <dbReference type="SAM" id="MobiDB-lite"/>
    </source>
</evidence>
<evidence type="ECO:0000313" key="2">
    <source>
        <dbReference type="EMBL" id="KAL1528926.1"/>
    </source>
</evidence>
<organism evidence="2 3">
    <name type="scientific">Prymnesium parvum</name>
    <name type="common">Toxic golden alga</name>
    <dbReference type="NCBI Taxonomy" id="97485"/>
    <lineage>
        <taxon>Eukaryota</taxon>
        <taxon>Haptista</taxon>
        <taxon>Haptophyta</taxon>
        <taxon>Prymnesiophyceae</taxon>
        <taxon>Prymnesiales</taxon>
        <taxon>Prymnesiaceae</taxon>
        <taxon>Prymnesium</taxon>
    </lineage>
</organism>
<accession>A0AB34K7F4</accession>
<sequence>MPPRGKRKAEPDNTMATSSLLERLAAVRAEPLLGTPYTCSQFPNFQRECSVIQIGDEGYYVVFYTGQGKQAAARLPADVSDETLGLTIQFALTEGRSTPWDTLRSLPPTITGGELIHPSVSEDPQAEKALLQSLKHPNLKHSLAGLISSNSGEVVLKPISVKDTLNFPTVDETADIVKVEGAISCDGAGLLGRAAKQRCRLALSSEEAKLHPDSKYKRGAPTKLPKNWAKMV</sequence>
<protein>
    <recommendedName>
        <fullName evidence="4">Inositol-pentakisphosphate 2-kinase</fullName>
    </recommendedName>
</protein>